<comment type="caution">
    <text evidence="2">The sequence shown here is derived from an EMBL/GenBank/DDBJ whole genome shotgun (WGS) entry which is preliminary data.</text>
</comment>
<evidence type="ECO:0000313" key="3">
    <source>
        <dbReference type="Proteomes" id="UP000772434"/>
    </source>
</evidence>
<feature type="compositionally biased region" description="Low complexity" evidence="1">
    <location>
        <begin position="41"/>
        <end position="59"/>
    </location>
</feature>
<dbReference type="InterPro" id="IPR036691">
    <property type="entry name" value="Endo/exonu/phosph_ase_sf"/>
</dbReference>
<feature type="compositionally biased region" description="Polar residues" evidence="1">
    <location>
        <begin position="69"/>
        <end position="80"/>
    </location>
</feature>
<protein>
    <submittedName>
        <fullName evidence="2">Uncharacterized protein</fullName>
    </submittedName>
</protein>
<dbReference type="GO" id="GO:0003824">
    <property type="term" value="F:catalytic activity"/>
    <property type="evidence" value="ECO:0007669"/>
    <property type="project" value="InterPro"/>
</dbReference>
<dbReference type="OrthoDB" id="3041680at2759"/>
<feature type="region of interest" description="Disordered" evidence="1">
    <location>
        <begin position="1"/>
        <end position="95"/>
    </location>
</feature>
<organism evidence="2 3">
    <name type="scientific">Rhodocollybia butyracea</name>
    <dbReference type="NCBI Taxonomy" id="206335"/>
    <lineage>
        <taxon>Eukaryota</taxon>
        <taxon>Fungi</taxon>
        <taxon>Dikarya</taxon>
        <taxon>Basidiomycota</taxon>
        <taxon>Agaricomycotina</taxon>
        <taxon>Agaricomycetes</taxon>
        <taxon>Agaricomycetidae</taxon>
        <taxon>Agaricales</taxon>
        <taxon>Marasmiineae</taxon>
        <taxon>Omphalotaceae</taxon>
        <taxon>Rhodocollybia</taxon>
    </lineage>
</organism>
<proteinExistence type="predicted"/>
<dbReference type="SUPFAM" id="SSF56219">
    <property type="entry name" value="DNase I-like"/>
    <property type="match status" value="1"/>
</dbReference>
<evidence type="ECO:0000256" key="1">
    <source>
        <dbReference type="SAM" id="MobiDB-lite"/>
    </source>
</evidence>
<gene>
    <name evidence="2" type="ORF">BDP27DRAFT_1360938</name>
</gene>
<name>A0A9P5Q068_9AGAR</name>
<dbReference type="Proteomes" id="UP000772434">
    <property type="component" value="Unassembled WGS sequence"/>
</dbReference>
<reference evidence="2" key="1">
    <citation type="submission" date="2020-11" db="EMBL/GenBank/DDBJ databases">
        <authorList>
            <consortium name="DOE Joint Genome Institute"/>
            <person name="Ahrendt S."/>
            <person name="Riley R."/>
            <person name="Andreopoulos W."/>
            <person name="Labutti K."/>
            <person name="Pangilinan J."/>
            <person name="Ruiz-Duenas F.J."/>
            <person name="Barrasa J.M."/>
            <person name="Sanchez-Garcia M."/>
            <person name="Camarero S."/>
            <person name="Miyauchi S."/>
            <person name="Serrano A."/>
            <person name="Linde D."/>
            <person name="Babiker R."/>
            <person name="Drula E."/>
            <person name="Ayuso-Fernandez I."/>
            <person name="Pacheco R."/>
            <person name="Padilla G."/>
            <person name="Ferreira P."/>
            <person name="Barriuso J."/>
            <person name="Kellner H."/>
            <person name="Castanera R."/>
            <person name="Alfaro M."/>
            <person name="Ramirez L."/>
            <person name="Pisabarro A.G."/>
            <person name="Kuo A."/>
            <person name="Tritt A."/>
            <person name="Lipzen A."/>
            <person name="He G."/>
            <person name="Yan M."/>
            <person name="Ng V."/>
            <person name="Cullen D."/>
            <person name="Martin F."/>
            <person name="Rosso M.-N."/>
            <person name="Henrissat B."/>
            <person name="Hibbett D."/>
            <person name="Martinez A.T."/>
            <person name="Grigoriev I.V."/>
        </authorList>
    </citation>
    <scope>NUCLEOTIDE SEQUENCE</scope>
    <source>
        <strain evidence="2">AH 40177</strain>
    </source>
</reference>
<dbReference type="AlphaFoldDB" id="A0A9P5Q068"/>
<evidence type="ECO:0000313" key="2">
    <source>
        <dbReference type="EMBL" id="KAF9072626.1"/>
    </source>
</evidence>
<sequence length="607" mass="65191">MPQDSSTLMSPSTRASATPNGSTNGTTLKTLQTAPPPLIVNPSAITNTSASSNTTVPTTEEAEGVDESNPGTPTSLSRTGSKCGVRPKKPTPAKGKAAVDALTNLENRIGDLETKIDDERHVRQDEHRALHEFMNRVGGPEMAATIRAVDNLNGTVSSLSAAVSELQKVPTSTSRESVSAIEHSVASLVSANNVLVPRMDELSTAVTTLTSVVGDISKRVDITLSGQEELRNIITQLQRSETVVVGTVETLAPAPIAMPAPSVLMPAPAPVPPSVIVPAPAHHAPAPASMIAPAPASMIVPAPAPVGYSSVPAPAPVPVSNPAPNGSVRTSWGIIFGPLSFTGIATGNANALADVARALARMTGNYNLTMRLRAELHGVDHLRITFRYQNQAQAFYNAWMSFFPRPAVHSLYTASVSIPDVLKVKMWNSKGNLRLKLDCPEFTNDFDDYHILCYLETHLRPEEHQCIAPPTGFEVFVKSRPAPQDLRRPWGGVIVFVRKDLNASLRRDLTDTDIISLEIRGCLFVFPYIVPESSTSWRQYLQKHPYDRFLEILTAAAQSGRPVLVLTDANAHTSSLQSPSSPPEHARITEDRGALTTALHFKESVGQ</sequence>
<accession>A0A9P5Q068</accession>
<dbReference type="Gene3D" id="3.60.10.10">
    <property type="entry name" value="Endonuclease/exonuclease/phosphatase"/>
    <property type="match status" value="1"/>
</dbReference>
<keyword evidence="3" id="KW-1185">Reference proteome</keyword>
<feature type="compositionally biased region" description="Polar residues" evidence="1">
    <location>
        <begin position="1"/>
        <end position="33"/>
    </location>
</feature>
<dbReference type="EMBL" id="JADNRY010000023">
    <property type="protein sequence ID" value="KAF9072626.1"/>
    <property type="molecule type" value="Genomic_DNA"/>
</dbReference>